<feature type="domain" description="TonB-dependent receptor plug" evidence="8">
    <location>
        <begin position="57"/>
        <end position="137"/>
    </location>
</feature>
<keyword evidence="7" id="KW-0998">Cell outer membrane</keyword>
<keyword evidence="9" id="KW-0675">Receptor</keyword>
<dbReference type="InterPro" id="IPR037066">
    <property type="entry name" value="Plug_dom_sf"/>
</dbReference>
<dbReference type="GO" id="GO:0044718">
    <property type="term" value="P:siderophore transmembrane transport"/>
    <property type="evidence" value="ECO:0007669"/>
    <property type="project" value="TreeGrafter"/>
</dbReference>
<dbReference type="PANTHER" id="PTHR30069">
    <property type="entry name" value="TONB-DEPENDENT OUTER MEMBRANE RECEPTOR"/>
    <property type="match status" value="1"/>
</dbReference>
<reference evidence="9 10" key="1">
    <citation type="submission" date="2018-09" db="EMBL/GenBank/DDBJ databases">
        <authorList>
            <person name="Zhu H."/>
        </authorList>
    </citation>
    <scope>NUCLEOTIDE SEQUENCE [LARGE SCALE GENOMIC DNA]</scope>
    <source>
        <strain evidence="9 10">K2R01-6</strain>
    </source>
</reference>
<comment type="caution">
    <text evidence="9">The sequence shown here is derived from an EMBL/GenBank/DDBJ whole genome shotgun (WGS) entry which is preliminary data.</text>
</comment>
<evidence type="ECO:0000313" key="10">
    <source>
        <dbReference type="Proteomes" id="UP000286100"/>
    </source>
</evidence>
<dbReference type="InterPro" id="IPR012910">
    <property type="entry name" value="Plug_dom"/>
</dbReference>
<dbReference type="GO" id="GO:0009279">
    <property type="term" value="C:cell outer membrane"/>
    <property type="evidence" value="ECO:0007669"/>
    <property type="project" value="UniProtKB-SubCell"/>
</dbReference>
<evidence type="ECO:0000259" key="8">
    <source>
        <dbReference type="Pfam" id="PF07715"/>
    </source>
</evidence>
<dbReference type="Gene3D" id="2.40.170.20">
    <property type="entry name" value="TonB-dependent receptor, beta-barrel domain"/>
    <property type="match status" value="1"/>
</dbReference>
<dbReference type="EMBL" id="QYUM01000002">
    <property type="protein sequence ID" value="RJF94112.1"/>
    <property type="molecule type" value="Genomic_DNA"/>
</dbReference>
<dbReference type="AlphaFoldDB" id="A0A418WS74"/>
<evidence type="ECO:0000256" key="2">
    <source>
        <dbReference type="ARBA" id="ARBA00022448"/>
    </source>
</evidence>
<evidence type="ECO:0000256" key="7">
    <source>
        <dbReference type="ARBA" id="ARBA00023237"/>
    </source>
</evidence>
<proteinExistence type="predicted"/>
<dbReference type="OrthoDB" id="7622322at2"/>
<evidence type="ECO:0000256" key="4">
    <source>
        <dbReference type="ARBA" id="ARBA00022692"/>
    </source>
</evidence>
<accession>A0A418WS74</accession>
<comment type="subcellular location">
    <subcellularLocation>
        <location evidence="1">Cell outer membrane</location>
        <topology evidence="1">Multi-pass membrane protein</topology>
    </subcellularLocation>
</comment>
<keyword evidence="6" id="KW-0472">Membrane</keyword>
<dbReference type="SUPFAM" id="SSF56935">
    <property type="entry name" value="Porins"/>
    <property type="match status" value="1"/>
</dbReference>
<keyword evidence="10" id="KW-1185">Reference proteome</keyword>
<evidence type="ECO:0000256" key="3">
    <source>
        <dbReference type="ARBA" id="ARBA00022452"/>
    </source>
</evidence>
<dbReference type="Pfam" id="PF07715">
    <property type="entry name" value="Plug"/>
    <property type="match status" value="1"/>
</dbReference>
<dbReference type="Proteomes" id="UP000286100">
    <property type="component" value="Unassembled WGS sequence"/>
</dbReference>
<evidence type="ECO:0000256" key="6">
    <source>
        <dbReference type="ARBA" id="ARBA00023136"/>
    </source>
</evidence>
<gene>
    <name evidence="9" type="ORF">D3876_07610</name>
</gene>
<dbReference type="GO" id="GO:0015344">
    <property type="term" value="F:siderophore uptake transmembrane transporter activity"/>
    <property type="evidence" value="ECO:0007669"/>
    <property type="project" value="TreeGrafter"/>
</dbReference>
<protein>
    <submittedName>
        <fullName evidence="9">TonB-dependent receptor</fullName>
    </submittedName>
</protein>
<keyword evidence="3" id="KW-1134">Transmembrane beta strand</keyword>
<evidence type="ECO:0000256" key="1">
    <source>
        <dbReference type="ARBA" id="ARBA00004571"/>
    </source>
</evidence>
<dbReference type="InterPro" id="IPR039426">
    <property type="entry name" value="TonB-dep_rcpt-like"/>
</dbReference>
<keyword evidence="5" id="KW-0732">Signal</keyword>
<evidence type="ECO:0000256" key="5">
    <source>
        <dbReference type="ARBA" id="ARBA00022729"/>
    </source>
</evidence>
<dbReference type="PANTHER" id="PTHR30069:SF53">
    <property type="entry name" value="COLICIN I RECEPTOR-RELATED"/>
    <property type="match status" value="1"/>
</dbReference>
<evidence type="ECO:0000313" key="9">
    <source>
        <dbReference type="EMBL" id="RJF94112.1"/>
    </source>
</evidence>
<dbReference type="Gene3D" id="2.170.130.10">
    <property type="entry name" value="TonB-dependent receptor, plug domain"/>
    <property type="match status" value="1"/>
</dbReference>
<organism evidence="9 10">
    <name type="scientific">Sphingomonas cavernae</name>
    <dbReference type="NCBI Taxonomy" id="2320861"/>
    <lineage>
        <taxon>Bacteria</taxon>
        <taxon>Pseudomonadati</taxon>
        <taxon>Pseudomonadota</taxon>
        <taxon>Alphaproteobacteria</taxon>
        <taxon>Sphingomonadales</taxon>
        <taxon>Sphingomonadaceae</taxon>
        <taxon>Sphingomonas</taxon>
    </lineage>
</organism>
<dbReference type="InterPro" id="IPR036942">
    <property type="entry name" value="Beta-barrel_TonB_sf"/>
</dbReference>
<keyword evidence="2" id="KW-0813">Transport</keyword>
<name>A0A418WS74_9SPHN</name>
<keyword evidence="4" id="KW-0812">Transmembrane</keyword>
<sequence>MSEALSGRPGVKTEYRRQIRRSVMMACLCGAALAAPTRAPAQEAAADAATPPAEGKQIYNAADFARFAPKSALDMVREIPGFVIQASDDDRRGFGQASGNILIDGKRISGKSNDAEAALGRINARDVVQIEVVDGATLDVPGLSGQVANIITSVDGLSGNFRWSPEFRTRQTESRLLDGEIAVTGRSGALDYSFSLSNLSARLGNDGPEFALDGNGVLADLREESLTWYQDTPRAAATFKYVTPGGSIANLNLAYARYYFSAHEESLRSFPGTVDRRRDFYDREREWNYEVGGDYDFALGGGRFKLIGLRRFERSPQSQRVFLAYADGRPDTGTRFDRDTDEGESILRGEYRWRGGSADWQVSAEGAINTLDTVATLAELDASGAFQPVPLPGGTLEIEEKRGELALSYGRAIAAGLTLQSSIGGEYSRIIQSGAGGLTRTFYRPKGFVALAWKASPRLDISARIEREVGQLNFYDFAASVNVSGGTQNSANPDLRPPQSWNGEIELNRSLGAFGSLKARGYARLITDVVAQVPIGATGEAPGNLDSATVVGFDWNSTFNFDPLGWKGAKLDLDLSFKRSRLRDPLTGEKRPISEDLAHELIVNFRQDVPGTDWAWGAEFEHYRQTAGFRLDQHSRFLTAPGDLGVFVEHKDVGGLTLRAGVSNLLDSHERLYRTAHVGRRTGPIAFYEERSRGWGPIFAFTVRGSV</sequence>